<dbReference type="EMBL" id="CP048286">
    <property type="protein sequence ID" value="QHW31314.1"/>
    <property type="molecule type" value="Genomic_DNA"/>
</dbReference>
<sequence length="581" mass="62799">MLRKQSKKRQWSASKTVRIFGTAATVVPLAMSAQAVSANPIQSPVVNASIDSLLANAYSTSLVAGKSFAIDLDDVFQNADDLDYAVFVQFNSIADVSVSNDGDGKKLRIGLKKTGTTKVDLMVWVPETENYEHQRFTLTVQPNYALNSSGTAGIGDVIRYYKSHPAEFQSTDDYRRLLQAAVSSSAPAVNHPPVVYSDAMSEPGSPDVKDVNLLLDANNSETIDLSDYFSDEDGDTLTYRIIEGTDHPTSGSFAYGQIVGGSQLELHAYGTGSMDFIVEASDNQSAATAAMTFRLSSEWAPEEPDDDFILHTIGDGNAFSIHEGQSAKIDLSRMFEEVGEGEVSYDFSVDDGYFVDGELAGSELTLQTTGSSSLTHLTVMASDDEGENWTSQTISISPAEGSKLPDVAYNNSIATAAIDVADYFAGSYTFDASVPEGPATAEPNGSLLTLGLQPDSTSTVEVDASNENGLTIRDRFQVEVSDMSPVDIGVQHMNRDGDVYFASVDLSAIFPNATDFRVADYSYELEDLSGYSDYSSNNMLMLRTTVPSDDYLYVDVEAINDEEVTGTYRILFSQSSEPFAL</sequence>
<protein>
    <submittedName>
        <fullName evidence="1">Uncharacterized protein</fullName>
    </submittedName>
</protein>
<gene>
    <name evidence="1" type="ORF">GZH47_10900</name>
</gene>
<dbReference type="KEGG" id="prz:GZH47_10900"/>
<evidence type="ECO:0000313" key="1">
    <source>
        <dbReference type="EMBL" id="QHW31314.1"/>
    </source>
</evidence>
<proteinExistence type="predicted"/>
<name>A0A6C0NYJ1_9BACL</name>
<accession>A0A6C0NYJ1</accession>
<evidence type="ECO:0000313" key="2">
    <source>
        <dbReference type="Proteomes" id="UP000479114"/>
    </source>
</evidence>
<dbReference type="RefSeq" id="WP_162640122.1">
    <property type="nucleotide sequence ID" value="NZ_CP048286.1"/>
</dbReference>
<dbReference type="Proteomes" id="UP000479114">
    <property type="component" value="Chromosome"/>
</dbReference>
<keyword evidence="2" id="KW-1185">Reference proteome</keyword>
<reference evidence="1 2" key="1">
    <citation type="submission" date="2020-02" db="EMBL/GenBank/DDBJ databases">
        <title>Paenibacillus sp. nov., isolated from rhizosphere soil of tomato.</title>
        <authorList>
            <person name="Weon H.-Y."/>
            <person name="Lee S.A."/>
        </authorList>
    </citation>
    <scope>NUCLEOTIDE SEQUENCE [LARGE SCALE GENOMIC DNA]</scope>
    <source>
        <strain evidence="1 2">14171R-81</strain>
    </source>
</reference>
<organism evidence="1 2">
    <name type="scientific">Paenibacillus rhizovicinus</name>
    <dbReference type="NCBI Taxonomy" id="2704463"/>
    <lineage>
        <taxon>Bacteria</taxon>
        <taxon>Bacillati</taxon>
        <taxon>Bacillota</taxon>
        <taxon>Bacilli</taxon>
        <taxon>Bacillales</taxon>
        <taxon>Paenibacillaceae</taxon>
        <taxon>Paenibacillus</taxon>
    </lineage>
</organism>
<dbReference type="AlphaFoldDB" id="A0A6C0NYJ1"/>